<keyword evidence="6 7" id="KW-0472">Membrane</keyword>
<dbReference type="InterPro" id="IPR003838">
    <property type="entry name" value="ABC3_permease_C"/>
</dbReference>
<evidence type="ECO:0000256" key="6">
    <source>
        <dbReference type="ARBA" id="ARBA00023136"/>
    </source>
</evidence>
<name>K4L2C8_SIMAS</name>
<evidence type="ECO:0000256" key="1">
    <source>
        <dbReference type="ARBA" id="ARBA00004651"/>
    </source>
</evidence>
<evidence type="ECO:0000256" key="4">
    <source>
        <dbReference type="ARBA" id="ARBA00022692"/>
    </source>
</evidence>
<dbReference type="PANTHER" id="PTHR30489:SF0">
    <property type="entry name" value="LIPOPROTEIN-RELEASING SYSTEM TRANSMEMBRANE PROTEIN LOLE"/>
    <property type="match status" value="1"/>
</dbReference>
<dbReference type="InterPro" id="IPR025857">
    <property type="entry name" value="MacB_PCD"/>
</dbReference>
<evidence type="ECO:0000256" key="7">
    <source>
        <dbReference type="SAM" id="Phobius"/>
    </source>
</evidence>
<dbReference type="KEGG" id="saga:M5M_16050"/>
<organism evidence="10 11">
    <name type="scientific">Simiduia agarivorans (strain DSM 21679 / JCM 13881 / BCRC 17597 / SA1)</name>
    <dbReference type="NCBI Taxonomy" id="1117647"/>
    <lineage>
        <taxon>Bacteria</taxon>
        <taxon>Pseudomonadati</taxon>
        <taxon>Pseudomonadota</taxon>
        <taxon>Gammaproteobacteria</taxon>
        <taxon>Cellvibrionales</taxon>
        <taxon>Cellvibrionaceae</taxon>
        <taxon>Simiduia</taxon>
    </lineage>
</organism>
<keyword evidence="11" id="KW-1185">Reference proteome</keyword>
<feature type="transmembrane region" description="Helical" evidence="7">
    <location>
        <begin position="21"/>
        <end position="39"/>
    </location>
</feature>
<dbReference type="Proteomes" id="UP000000466">
    <property type="component" value="Chromosome"/>
</dbReference>
<dbReference type="Pfam" id="PF02687">
    <property type="entry name" value="FtsX"/>
    <property type="match status" value="1"/>
</dbReference>
<dbReference type="eggNOG" id="COG4591">
    <property type="taxonomic scope" value="Bacteria"/>
</dbReference>
<dbReference type="RefSeq" id="WP_015048495.1">
    <property type="nucleotide sequence ID" value="NC_018868.3"/>
</dbReference>
<keyword evidence="3" id="KW-1003">Cell membrane</keyword>
<feature type="transmembrane region" description="Helical" evidence="7">
    <location>
        <begin position="272"/>
        <end position="295"/>
    </location>
</feature>
<evidence type="ECO:0000259" key="9">
    <source>
        <dbReference type="Pfam" id="PF12704"/>
    </source>
</evidence>
<evidence type="ECO:0000256" key="3">
    <source>
        <dbReference type="ARBA" id="ARBA00022475"/>
    </source>
</evidence>
<dbReference type="GO" id="GO:0098797">
    <property type="term" value="C:plasma membrane protein complex"/>
    <property type="evidence" value="ECO:0007669"/>
    <property type="project" value="TreeGrafter"/>
</dbReference>
<feature type="transmembrane region" description="Helical" evidence="7">
    <location>
        <begin position="371"/>
        <end position="393"/>
    </location>
</feature>
<dbReference type="STRING" id="1117647.M5M_16050"/>
<keyword evidence="4 7" id="KW-0812">Transmembrane</keyword>
<reference evidence="10 11" key="1">
    <citation type="journal article" date="2013" name="Genome Announc.">
        <title>Complete genome sequence of Simiduia agarivorans SA1(T), a marine bacterium able to degrade a variety of polysaccharides.</title>
        <authorList>
            <person name="Lin S.Y."/>
            <person name="Shieh W.Y."/>
            <person name="Chen J.S."/>
            <person name="Tang S.L."/>
        </authorList>
    </citation>
    <scope>NUCLEOTIDE SEQUENCE [LARGE SCALE GENOMIC DNA]</scope>
    <source>
        <strain evidence="11">DSM 21679 / JCM 13881 / BCRC 17597 / SA1</strain>
    </source>
</reference>
<evidence type="ECO:0000313" key="11">
    <source>
        <dbReference type="Proteomes" id="UP000000466"/>
    </source>
</evidence>
<dbReference type="EMBL" id="CP003746">
    <property type="protein sequence ID" value="AFV00343.1"/>
    <property type="molecule type" value="Genomic_DNA"/>
</dbReference>
<comment type="similarity">
    <text evidence="2">Belongs to the ABC-4 integral membrane protein family. LolC/E subfamily.</text>
</comment>
<dbReference type="PANTHER" id="PTHR30489">
    <property type="entry name" value="LIPOPROTEIN-RELEASING SYSTEM TRANSMEMBRANE PROTEIN LOLE"/>
    <property type="match status" value="1"/>
</dbReference>
<dbReference type="GO" id="GO:0044874">
    <property type="term" value="P:lipoprotein localization to outer membrane"/>
    <property type="evidence" value="ECO:0007669"/>
    <property type="project" value="TreeGrafter"/>
</dbReference>
<dbReference type="InterPro" id="IPR051447">
    <property type="entry name" value="Lipoprotein-release_system"/>
</dbReference>
<dbReference type="AlphaFoldDB" id="K4L2C8"/>
<dbReference type="Pfam" id="PF12704">
    <property type="entry name" value="MacB_PCD"/>
    <property type="match status" value="1"/>
</dbReference>
<accession>K4L2C8</accession>
<dbReference type="HOGENOM" id="CLU_000604_8_6_6"/>
<keyword evidence="5 7" id="KW-1133">Transmembrane helix</keyword>
<comment type="subcellular location">
    <subcellularLocation>
        <location evidence="1">Cell membrane</location>
        <topology evidence="1">Multi-pass membrane protein</topology>
    </subcellularLocation>
</comment>
<proteinExistence type="inferred from homology"/>
<sequence>MTLPPSLLMAWRNLWRHRRRTWLTASAMIFANALLIFGICLQTGTYQMMIDNGLRLLTGHLQVQAQGYLDDPRMRTTVAQIQPLARQLRDQLHRPAAARAQGFALLSSEQRSFGVQILGVEPAQERHISFLPAQIKRGSYLSEHAQRQLVLGSVAARNLKVGVGDEITLLGSGLDGSFAAAVLTVTGIFETGLNDLDRGLAQMHLADFQSVFSMQGAGHQIVLRSASLADVAALKTAVSQTLNSRPELTTLDWDQLQPELRQAIAADMASSWFMYGVLIILVAFSVMNTQLMAVLERIREFGVMLALGLRPARLSLLVLIETAMLALLGLVFGLLVGGSLAALLSHTGFTFPGMEEYAAQFNMDARIYPRLTFWSVMTGPLVIFTASLLASLYPALRLLGLQPLNAMRSAT</sequence>
<feature type="transmembrane region" description="Helical" evidence="7">
    <location>
        <begin position="316"/>
        <end position="344"/>
    </location>
</feature>
<feature type="domain" description="ABC3 transporter permease C-terminal" evidence="8">
    <location>
        <begin position="273"/>
        <end position="403"/>
    </location>
</feature>
<gene>
    <name evidence="10" type="ordered locus">M5M_16050</name>
</gene>
<protein>
    <recommendedName>
        <fullName evidence="12">ABC transporter permease</fullName>
    </recommendedName>
</protein>
<evidence type="ECO:0000259" key="8">
    <source>
        <dbReference type="Pfam" id="PF02687"/>
    </source>
</evidence>
<evidence type="ECO:0008006" key="12">
    <source>
        <dbReference type="Google" id="ProtNLM"/>
    </source>
</evidence>
<evidence type="ECO:0000256" key="2">
    <source>
        <dbReference type="ARBA" id="ARBA00005236"/>
    </source>
</evidence>
<feature type="domain" description="MacB-like periplasmic core" evidence="9">
    <location>
        <begin position="21"/>
        <end position="240"/>
    </location>
</feature>
<evidence type="ECO:0000313" key="10">
    <source>
        <dbReference type="EMBL" id="AFV00343.1"/>
    </source>
</evidence>
<evidence type="ECO:0000256" key="5">
    <source>
        <dbReference type="ARBA" id="ARBA00022989"/>
    </source>
</evidence>